<evidence type="ECO:0000256" key="13">
    <source>
        <dbReference type="ARBA" id="ARBA00023211"/>
    </source>
</evidence>
<dbReference type="GO" id="GO:0005737">
    <property type="term" value="C:cytoplasm"/>
    <property type="evidence" value="ECO:0007669"/>
    <property type="project" value="UniProtKB-SubCell"/>
</dbReference>
<gene>
    <name evidence="15" type="ORF">UFOPK2958_00981</name>
</gene>
<dbReference type="PANTHER" id="PTHR10954:SF18">
    <property type="entry name" value="RIBONUCLEASE HII"/>
    <property type="match status" value="1"/>
</dbReference>
<dbReference type="GO" id="GO:0043137">
    <property type="term" value="P:DNA replication, removal of RNA primer"/>
    <property type="evidence" value="ECO:0007669"/>
    <property type="project" value="TreeGrafter"/>
</dbReference>
<dbReference type="Gene3D" id="3.30.420.10">
    <property type="entry name" value="Ribonuclease H-like superfamily/Ribonuclease H"/>
    <property type="match status" value="1"/>
</dbReference>
<evidence type="ECO:0000256" key="3">
    <source>
        <dbReference type="ARBA" id="ARBA00001946"/>
    </source>
</evidence>
<comment type="catalytic activity">
    <reaction evidence="1">
        <text>Endonucleolytic cleavage to 5'-phosphomonoester.</text>
        <dbReference type="EC" id="3.1.26.4"/>
    </reaction>
</comment>
<dbReference type="EC" id="3.1.26.4" evidence="6"/>
<dbReference type="PANTHER" id="PTHR10954">
    <property type="entry name" value="RIBONUCLEASE H2 SUBUNIT A"/>
    <property type="match status" value="1"/>
</dbReference>
<evidence type="ECO:0000256" key="5">
    <source>
        <dbReference type="ARBA" id="ARBA00007383"/>
    </source>
</evidence>
<dbReference type="GO" id="GO:0006298">
    <property type="term" value="P:mismatch repair"/>
    <property type="evidence" value="ECO:0007669"/>
    <property type="project" value="TreeGrafter"/>
</dbReference>
<keyword evidence="11" id="KW-0255">Endonuclease</keyword>
<dbReference type="InterPro" id="IPR036397">
    <property type="entry name" value="RNaseH_sf"/>
</dbReference>
<evidence type="ECO:0000256" key="6">
    <source>
        <dbReference type="ARBA" id="ARBA00012180"/>
    </source>
</evidence>
<dbReference type="AlphaFoldDB" id="A0A6J6WWB8"/>
<evidence type="ECO:0000256" key="11">
    <source>
        <dbReference type="ARBA" id="ARBA00022759"/>
    </source>
</evidence>
<dbReference type="NCBIfam" id="NF000595">
    <property type="entry name" value="PRK00015.1-3"/>
    <property type="match status" value="1"/>
</dbReference>
<comment type="cofactor">
    <cofactor evidence="3">
        <name>Mg(2+)</name>
        <dbReference type="ChEBI" id="CHEBI:18420"/>
    </cofactor>
</comment>
<dbReference type="GO" id="GO:0004523">
    <property type="term" value="F:RNA-DNA hybrid ribonuclease activity"/>
    <property type="evidence" value="ECO:0007669"/>
    <property type="project" value="UniProtKB-EC"/>
</dbReference>
<keyword evidence="8" id="KW-0963">Cytoplasm</keyword>
<comment type="subcellular location">
    <subcellularLocation>
        <location evidence="4">Cytoplasm</location>
    </subcellularLocation>
</comment>
<keyword evidence="12" id="KW-0378">Hydrolase</keyword>
<evidence type="ECO:0000256" key="8">
    <source>
        <dbReference type="ARBA" id="ARBA00022490"/>
    </source>
</evidence>
<comment type="similarity">
    <text evidence="5">Belongs to the RNase HII family.</text>
</comment>
<evidence type="ECO:0000256" key="4">
    <source>
        <dbReference type="ARBA" id="ARBA00004496"/>
    </source>
</evidence>
<dbReference type="InterPro" id="IPR024567">
    <property type="entry name" value="RNase_HII/HIII_dom"/>
</dbReference>
<dbReference type="GO" id="GO:0046872">
    <property type="term" value="F:metal ion binding"/>
    <property type="evidence" value="ECO:0007669"/>
    <property type="project" value="UniProtKB-KW"/>
</dbReference>
<protein>
    <recommendedName>
        <fullName evidence="7">Ribonuclease HII</fullName>
        <ecNumber evidence="6">3.1.26.4</ecNumber>
    </recommendedName>
</protein>
<accession>A0A6J6WWB8</accession>
<keyword evidence="13" id="KW-0464">Manganese</keyword>
<dbReference type="PROSITE" id="PS51975">
    <property type="entry name" value="RNASE_H_2"/>
    <property type="match status" value="1"/>
</dbReference>
<evidence type="ECO:0000256" key="1">
    <source>
        <dbReference type="ARBA" id="ARBA00000077"/>
    </source>
</evidence>
<evidence type="ECO:0000256" key="12">
    <source>
        <dbReference type="ARBA" id="ARBA00022801"/>
    </source>
</evidence>
<keyword evidence="10" id="KW-0479">Metal-binding</keyword>
<dbReference type="InterPro" id="IPR012337">
    <property type="entry name" value="RNaseH-like_sf"/>
</dbReference>
<dbReference type="CDD" id="cd07182">
    <property type="entry name" value="RNase_HII_bacteria_HII_like"/>
    <property type="match status" value="1"/>
</dbReference>
<dbReference type="GO" id="GO:0003723">
    <property type="term" value="F:RNA binding"/>
    <property type="evidence" value="ECO:0007669"/>
    <property type="project" value="InterPro"/>
</dbReference>
<evidence type="ECO:0000259" key="14">
    <source>
        <dbReference type="PROSITE" id="PS51975"/>
    </source>
</evidence>
<sequence length="218" mass="23010">MVHMYPTLDFESPFLRSGQLVVGIDEVGRGAYAGPVTVGAVGIQSAKEIPAGLKDSKLLTARAREALVEPIHIWADAWGVGSATAEEIDMWGIRIALAVAADRALATLMLPVHQLLIDGPANLLRCPMGVALGVAQPPAIRFASTPAQMIVKGDQKSATIGAAAVLAKVSRDAFMTELSHEYPQYEWAGNKGYGAPGHIAAIAASGLTSYHRKSWNIS</sequence>
<dbReference type="Pfam" id="PF01351">
    <property type="entry name" value="RNase_HII"/>
    <property type="match status" value="1"/>
</dbReference>
<name>A0A6J6WWB8_9ZZZZ</name>
<evidence type="ECO:0000256" key="9">
    <source>
        <dbReference type="ARBA" id="ARBA00022722"/>
    </source>
</evidence>
<keyword evidence="9" id="KW-0540">Nuclease</keyword>
<dbReference type="InterPro" id="IPR022898">
    <property type="entry name" value="RNase_HII"/>
</dbReference>
<feature type="domain" description="RNase H type-2" evidence="14">
    <location>
        <begin position="19"/>
        <end position="218"/>
    </location>
</feature>
<evidence type="ECO:0000313" key="15">
    <source>
        <dbReference type="EMBL" id="CAB4788459.1"/>
    </source>
</evidence>
<dbReference type="EMBL" id="CAFAAB010000112">
    <property type="protein sequence ID" value="CAB4788459.1"/>
    <property type="molecule type" value="Genomic_DNA"/>
</dbReference>
<evidence type="ECO:0000256" key="10">
    <source>
        <dbReference type="ARBA" id="ARBA00022723"/>
    </source>
</evidence>
<organism evidence="15">
    <name type="scientific">freshwater metagenome</name>
    <dbReference type="NCBI Taxonomy" id="449393"/>
    <lineage>
        <taxon>unclassified sequences</taxon>
        <taxon>metagenomes</taxon>
        <taxon>ecological metagenomes</taxon>
    </lineage>
</organism>
<dbReference type="InterPro" id="IPR001352">
    <property type="entry name" value="RNase_HII/HIII"/>
</dbReference>
<evidence type="ECO:0000256" key="2">
    <source>
        <dbReference type="ARBA" id="ARBA00001936"/>
    </source>
</evidence>
<reference evidence="15" key="1">
    <citation type="submission" date="2020-05" db="EMBL/GenBank/DDBJ databases">
        <authorList>
            <person name="Chiriac C."/>
            <person name="Salcher M."/>
            <person name="Ghai R."/>
            <person name="Kavagutti S V."/>
        </authorList>
    </citation>
    <scope>NUCLEOTIDE SEQUENCE</scope>
</reference>
<dbReference type="GO" id="GO:0032299">
    <property type="term" value="C:ribonuclease H2 complex"/>
    <property type="evidence" value="ECO:0007669"/>
    <property type="project" value="TreeGrafter"/>
</dbReference>
<comment type="cofactor">
    <cofactor evidence="2">
        <name>Mn(2+)</name>
        <dbReference type="ChEBI" id="CHEBI:29035"/>
    </cofactor>
</comment>
<proteinExistence type="inferred from homology"/>
<dbReference type="SUPFAM" id="SSF53098">
    <property type="entry name" value="Ribonuclease H-like"/>
    <property type="match status" value="1"/>
</dbReference>
<evidence type="ECO:0000256" key="7">
    <source>
        <dbReference type="ARBA" id="ARBA00019179"/>
    </source>
</evidence>